<evidence type="ECO:0008006" key="4">
    <source>
        <dbReference type="Google" id="ProtNLM"/>
    </source>
</evidence>
<accession>A0A3Q3IPJ2</accession>
<reference evidence="2" key="2">
    <citation type="submission" date="2025-09" db="UniProtKB">
        <authorList>
            <consortium name="Ensembl"/>
        </authorList>
    </citation>
    <scope>IDENTIFICATION</scope>
</reference>
<dbReference type="Proteomes" id="UP000261600">
    <property type="component" value="Unplaced"/>
</dbReference>
<feature type="chain" id="PRO_5018577402" description="Ig-like domain-containing protein" evidence="1">
    <location>
        <begin position="19"/>
        <end position="205"/>
    </location>
</feature>
<dbReference type="Gene3D" id="2.60.40.10">
    <property type="entry name" value="Immunoglobulins"/>
    <property type="match status" value="2"/>
</dbReference>
<reference evidence="2" key="1">
    <citation type="submission" date="2025-08" db="UniProtKB">
        <authorList>
            <consortium name="Ensembl"/>
        </authorList>
    </citation>
    <scope>IDENTIFICATION</scope>
</reference>
<evidence type="ECO:0000313" key="2">
    <source>
        <dbReference type="Ensembl" id="ENSMALP00000005664.1"/>
    </source>
</evidence>
<keyword evidence="1" id="KW-0732">Signal</keyword>
<protein>
    <recommendedName>
        <fullName evidence="4">Ig-like domain-containing protein</fullName>
    </recommendedName>
</protein>
<sequence>HWSGSAAMIVSMRGQTGSLSLLHFLLGSQVTQLSLQVCSGIYLSPQVCSGWSQVTWRLPQDSPADGVVVEDQGSSSVLWLFNVTWMSSGRYTCEEVSSYQSREVDIFIPGQGALRSIILICIRPTCETCTIPCVVSDPRLNVSLFERGRRMPVTGLTYKPGHGFTGPLNDTSYVSKRAAMGSLRCCLSCHLSLSPPFYPPASLSP</sequence>
<feature type="signal peptide" evidence="1">
    <location>
        <begin position="1"/>
        <end position="18"/>
    </location>
</feature>
<evidence type="ECO:0000256" key="1">
    <source>
        <dbReference type="SAM" id="SignalP"/>
    </source>
</evidence>
<evidence type="ECO:0000313" key="3">
    <source>
        <dbReference type="Proteomes" id="UP000261600"/>
    </source>
</evidence>
<dbReference type="AlphaFoldDB" id="A0A3Q3IPJ2"/>
<name>A0A3Q3IPJ2_MONAL</name>
<dbReference type="Ensembl" id="ENSMALT00000005789.1">
    <property type="protein sequence ID" value="ENSMALP00000005664.1"/>
    <property type="gene ID" value="ENSMALG00000004054.1"/>
</dbReference>
<keyword evidence="3" id="KW-1185">Reference proteome</keyword>
<proteinExistence type="predicted"/>
<organism evidence="2 3">
    <name type="scientific">Monopterus albus</name>
    <name type="common">Swamp eel</name>
    <dbReference type="NCBI Taxonomy" id="43700"/>
    <lineage>
        <taxon>Eukaryota</taxon>
        <taxon>Metazoa</taxon>
        <taxon>Chordata</taxon>
        <taxon>Craniata</taxon>
        <taxon>Vertebrata</taxon>
        <taxon>Euteleostomi</taxon>
        <taxon>Actinopterygii</taxon>
        <taxon>Neopterygii</taxon>
        <taxon>Teleostei</taxon>
        <taxon>Neoteleostei</taxon>
        <taxon>Acanthomorphata</taxon>
        <taxon>Anabantaria</taxon>
        <taxon>Synbranchiformes</taxon>
        <taxon>Synbranchidae</taxon>
        <taxon>Monopterus</taxon>
    </lineage>
</organism>
<dbReference type="InterPro" id="IPR013783">
    <property type="entry name" value="Ig-like_fold"/>
</dbReference>